<keyword evidence="1" id="KW-0175">Coiled coil</keyword>
<dbReference type="EMBL" id="AGNL01037390">
    <property type="protein sequence ID" value="EJK53629.1"/>
    <property type="molecule type" value="Genomic_DNA"/>
</dbReference>
<protein>
    <submittedName>
        <fullName evidence="3">Uncharacterized protein</fullName>
    </submittedName>
</protein>
<organism evidence="3 4">
    <name type="scientific">Thalassiosira oceanica</name>
    <name type="common">Marine diatom</name>
    <dbReference type="NCBI Taxonomy" id="159749"/>
    <lineage>
        <taxon>Eukaryota</taxon>
        <taxon>Sar</taxon>
        <taxon>Stramenopiles</taxon>
        <taxon>Ochrophyta</taxon>
        <taxon>Bacillariophyta</taxon>
        <taxon>Coscinodiscophyceae</taxon>
        <taxon>Thalassiosirophycidae</taxon>
        <taxon>Thalassiosirales</taxon>
        <taxon>Thalassiosiraceae</taxon>
        <taxon>Thalassiosira</taxon>
    </lineage>
</organism>
<dbReference type="Gene3D" id="1.25.40.20">
    <property type="entry name" value="Ankyrin repeat-containing domain"/>
    <property type="match status" value="1"/>
</dbReference>
<name>K0RN08_THAOC</name>
<accession>K0RN08</accession>
<feature type="compositionally biased region" description="Polar residues" evidence="2">
    <location>
        <begin position="520"/>
        <end position="530"/>
    </location>
</feature>
<dbReference type="OrthoDB" id="10547007at2759"/>
<feature type="compositionally biased region" description="Basic and acidic residues" evidence="2">
    <location>
        <begin position="135"/>
        <end position="150"/>
    </location>
</feature>
<dbReference type="Proteomes" id="UP000266841">
    <property type="component" value="Unassembled WGS sequence"/>
</dbReference>
<evidence type="ECO:0000313" key="4">
    <source>
        <dbReference type="Proteomes" id="UP000266841"/>
    </source>
</evidence>
<dbReference type="AlphaFoldDB" id="K0RN08"/>
<feature type="coiled-coil region" evidence="1">
    <location>
        <begin position="695"/>
        <end position="723"/>
    </location>
</feature>
<keyword evidence="4" id="KW-1185">Reference proteome</keyword>
<dbReference type="OMA" id="WGKYIRV"/>
<feature type="compositionally biased region" description="Basic and acidic residues" evidence="2">
    <location>
        <begin position="389"/>
        <end position="398"/>
    </location>
</feature>
<gene>
    <name evidence="3" type="ORF">THAOC_26886</name>
</gene>
<feature type="compositionally biased region" description="Basic and acidic residues" evidence="2">
    <location>
        <begin position="314"/>
        <end position="343"/>
    </location>
</feature>
<comment type="caution">
    <text evidence="3">The sequence shown here is derived from an EMBL/GenBank/DDBJ whole genome shotgun (WGS) entry which is preliminary data.</text>
</comment>
<dbReference type="eggNOG" id="ENOG502T6T0">
    <property type="taxonomic scope" value="Eukaryota"/>
</dbReference>
<evidence type="ECO:0000256" key="1">
    <source>
        <dbReference type="SAM" id="Coils"/>
    </source>
</evidence>
<feature type="compositionally biased region" description="Basic and acidic residues" evidence="2">
    <location>
        <begin position="421"/>
        <end position="430"/>
    </location>
</feature>
<feature type="region of interest" description="Disordered" evidence="2">
    <location>
        <begin position="303"/>
        <end position="534"/>
    </location>
</feature>
<evidence type="ECO:0000313" key="3">
    <source>
        <dbReference type="EMBL" id="EJK53629.1"/>
    </source>
</evidence>
<evidence type="ECO:0000256" key="2">
    <source>
        <dbReference type="SAM" id="MobiDB-lite"/>
    </source>
</evidence>
<feature type="compositionally biased region" description="Low complexity" evidence="2">
    <location>
        <begin position="348"/>
        <end position="373"/>
    </location>
</feature>
<feature type="region of interest" description="Disordered" evidence="2">
    <location>
        <begin position="106"/>
        <end position="186"/>
    </location>
</feature>
<dbReference type="InterPro" id="IPR036770">
    <property type="entry name" value="Ankyrin_rpt-contain_sf"/>
</dbReference>
<sequence length="793" mass="87082">MVNSGVALSVGLVGIPVACLREDGGSQNITDICREALFRLIRVLSSIDPKKTSLRNEASLTLSRLASKAKSESSAGGIAGVAAARRKAGLKQIWDACVQANTAIGGRSQRSAQPRDLSKIQAAAGRQGPQGLWHARCERPQQVKRDETESARQQNATPTPPPNAADPERARTSPPCHPHSSLFRPSAQHLHNTPLSFQQHQFVNMPISLPGYNLGDEGKPDHFDSATTREQAAIEAASLTGGDAAFIKRSDLKWTYAVVSERVEEDGGIILRFDVDKDKNRKSFPQAQWGKYIRVIKVVSEDSADATPVAPPTAEEKTEQPVEVKKEEEKPVAEPEEVKKDATPDFPSSSVTPASEEVEAEATATSNASEGSAKSPKKSGWLGSLFASSKKEEEKTDEVAVAAPEAPKEEVPPTVDVAIAKSEEPSKAEESPAPLPPVDEKDEAKENSALTSPKAFLPSPKNHHVLQESSQSNNSMSSISLKKKNSFKNSLLSFGKIGKKNSPPKPEDKKVIVRSPPTSPTDISMSSPAGSDNKEWFDPNVFEVDYDKNPTDLFQALEARQFSYAEEMFKQTNMQFNKECKTWVVARAQKKSEKKQLRFRALPLHAALVFGAPDDLIKKILDAYPLATRGRDVKGRLPIHLAYEHESSDDVIQIVLEAFPRGFLAKDKKEMTPLEYIGGNSERAGLKKAIPLILSASAEAERAKMEEEKAKALSEQKQILHEDPEFMQHILTAITEDVETTYAGKMELVEKNYQKEIELLKKKHDSETQALLEGFEVKLNFERKLLKLKSAKA</sequence>
<reference evidence="3 4" key="1">
    <citation type="journal article" date="2012" name="Genome Biol.">
        <title>Genome and low-iron response of an oceanic diatom adapted to chronic iron limitation.</title>
        <authorList>
            <person name="Lommer M."/>
            <person name="Specht M."/>
            <person name="Roy A.S."/>
            <person name="Kraemer L."/>
            <person name="Andreson R."/>
            <person name="Gutowska M.A."/>
            <person name="Wolf J."/>
            <person name="Bergner S.V."/>
            <person name="Schilhabel M.B."/>
            <person name="Klostermeier U.C."/>
            <person name="Beiko R.G."/>
            <person name="Rosenstiel P."/>
            <person name="Hippler M."/>
            <person name="Laroche J."/>
        </authorList>
    </citation>
    <scope>NUCLEOTIDE SEQUENCE [LARGE SCALE GENOMIC DNA]</scope>
    <source>
        <strain evidence="3 4">CCMP1005</strain>
    </source>
</reference>
<feature type="compositionally biased region" description="Low complexity" evidence="2">
    <location>
        <begin position="469"/>
        <end position="480"/>
    </location>
</feature>
<proteinExistence type="predicted"/>